<dbReference type="AlphaFoldDB" id="A0A5B7DRN8"/>
<feature type="compositionally biased region" description="Polar residues" evidence="1">
    <location>
        <begin position="10"/>
        <end position="27"/>
    </location>
</feature>
<keyword evidence="3" id="KW-1185">Reference proteome</keyword>
<evidence type="ECO:0000313" key="2">
    <source>
        <dbReference type="EMBL" id="MPC23807.1"/>
    </source>
</evidence>
<dbReference type="EMBL" id="VSRR010001254">
    <property type="protein sequence ID" value="MPC23807.1"/>
    <property type="molecule type" value="Genomic_DNA"/>
</dbReference>
<protein>
    <submittedName>
        <fullName evidence="2">Uncharacterized protein</fullName>
    </submittedName>
</protein>
<sequence>MMGLFRVRTPVNQTPDLWREGTQNTDVQGREGDNKSCPAEVQSRCPHLWVLPICPPSGITGASSPSARGGNGNMMDCFGVFVIIKKPQNYPFTY</sequence>
<gene>
    <name evidence="2" type="ORF">E2C01_016871</name>
</gene>
<name>A0A5B7DRN8_PORTR</name>
<accession>A0A5B7DRN8</accession>
<evidence type="ECO:0000256" key="1">
    <source>
        <dbReference type="SAM" id="MobiDB-lite"/>
    </source>
</evidence>
<proteinExistence type="predicted"/>
<reference evidence="2 3" key="1">
    <citation type="submission" date="2019-05" db="EMBL/GenBank/DDBJ databases">
        <title>Another draft genome of Portunus trituberculatus and its Hox gene families provides insights of decapod evolution.</title>
        <authorList>
            <person name="Jeong J.-H."/>
            <person name="Song I."/>
            <person name="Kim S."/>
            <person name="Choi T."/>
            <person name="Kim D."/>
            <person name="Ryu S."/>
            <person name="Kim W."/>
        </authorList>
    </citation>
    <scope>NUCLEOTIDE SEQUENCE [LARGE SCALE GENOMIC DNA]</scope>
    <source>
        <tissue evidence="2">Muscle</tissue>
    </source>
</reference>
<dbReference type="Proteomes" id="UP000324222">
    <property type="component" value="Unassembled WGS sequence"/>
</dbReference>
<organism evidence="2 3">
    <name type="scientific">Portunus trituberculatus</name>
    <name type="common">Swimming crab</name>
    <name type="synonym">Neptunus trituberculatus</name>
    <dbReference type="NCBI Taxonomy" id="210409"/>
    <lineage>
        <taxon>Eukaryota</taxon>
        <taxon>Metazoa</taxon>
        <taxon>Ecdysozoa</taxon>
        <taxon>Arthropoda</taxon>
        <taxon>Crustacea</taxon>
        <taxon>Multicrustacea</taxon>
        <taxon>Malacostraca</taxon>
        <taxon>Eumalacostraca</taxon>
        <taxon>Eucarida</taxon>
        <taxon>Decapoda</taxon>
        <taxon>Pleocyemata</taxon>
        <taxon>Brachyura</taxon>
        <taxon>Eubrachyura</taxon>
        <taxon>Portunoidea</taxon>
        <taxon>Portunidae</taxon>
        <taxon>Portuninae</taxon>
        <taxon>Portunus</taxon>
    </lineage>
</organism>
<feature type="region of interest" description="Disordered" evidence="1">
    <location>
        <begin position="1"/>
        <end position="36"/>
    </location>
</feature>
<comment type="caution">
    <text evidence="2">The sequence shown here is derived from an EMBL/GenBank/DDBJ whole genome shotgun (WGS) entry which is preliminary data.</text>
</comment>
<evidence type="ECO:0000313" key="3">
    <source>
        <dbReference type="Proteomes" id="UP000324222"/>
    </source>
</evidence>